<dbReference type="InterPro" id="IPR015943">
    <property type="entry name" value="WD40/YVTN_repeat-like_dom_sf"/>
</dbReference>
<dbReference type="GO" id="GO:0034657">
    <property type="term" value="C:GID complex"/>
    <property type="evidence" value="ECO:0007669"/>
    <property type="project" value="TreeGrafter"/>
</dbReference>
<comment type="caution">
    <text evidence="3">The sequence shown here is derived from an EMBL/GenBank/DDBJ whole genome shotgun (WGS) entry which is preliminary data.</text>
</comment>
<keyword evidence="2" id="KW-0677">Repeat</keyword>
<organism evidence="3 4">
    <name type="scientific">Rhizoctonia solani 123E</name>
    <dbReference type="NCBI Taxonomy" id="1423351"/>
    <lineage>
        <taxon>Eukaryota</taxon>
        <taxon>Fungi</taxon>
        <taxon>Dikarya</taxon>
        <taxon>Basidiomycota</taxon>
        <taxon>Agaricomycotina</taxon>
        <taxon>Agaricomycetes</taxon>
        <taxon>Cantharellales</taxon>
        <taxon>Ceratobasidiaceae</taxon>
        <taxon>Rhizoctonia</taxon>
    </lineage>
</organism>
<dbReference type="SUPFAM" id="SSF50978">
    <property type="entry name" value="WD40 repeat-like"/>
    <property type="match status" value="1"/>
</dbReference>
<name>A0A074REX8_9AGAM</name>
<dbReference type="SMART" id="SM00320">
    <property type="entry name" value="WD40"/>
    <property type="match status" value="3"/>
</dbReference>
<dbReference type="SUPFAM" id="SSF69322">
    <property type="entry name" value="Tricorn protease domain 2"/>
    <property type="match status" value="1"/>
</dbReference>
<dbReference type="OrthoDB" id="3268120at2759"/>
<dbReference type="Pfam" id="PF00400">
    <property type="entry name" value="WD40"/>
    <property type="match status" value="1"/>
</dbReference>
<keyword evidence="1" id="KW-0853">WD repeat</keyword>
<evidence type="ECO:0000313" key="4">
    <source>
        <dbReference type="Proteomes" id="UP000027456"/>
    </source>
</evidence>
<accession>A0A074REX8</accession>
<dbReference type="AlphaFoldDB" id="A0A074REX8"/>
<dbReference type="Gene3D" id="2.130.10.10">
    <property type="entry name" value="YVTN repeat-like/Quinoprotein amine dehydrogenase"/>
    <property type="match status" value="1"/>
</dbReference>
<dbReference type="PANTHER" id="PTHR22838">
    <property type="entry name" value="WD REPEAT PROTEIN 26-RELATED"/>
    <property type="match status" value="1"/>
</dbReference>
<dbReference type="GO" id="GO:0043161">
    <property type="term" value="P:proteasome-mediated ubiquitin-dependent protein catabolic process"/>
    <property type="evidence" value="ECO:0007669"/>
    <property type="project" value="TreeGrafter"/>
</dbReference>
<dbReference type="EMBL" id="AZST01001584">
    <property type="protein sequence ID" value="KEP45676.1"/>
    <property type="molecule type" value="Genomic_DNA"/>
</dbReference>
<dbReference type="InterPro" id="IPR036322">
    <property type="entry name" value="WD40_repeat_dom_sf"/>
</dbReference>
<dbReference type="InterPro" id="IPR001680">
    <property type="entry name" value="WD40_rpt"/>
</dbReference>
<gene>
    <name evidence="3" type="ORF">V565_250540</name>
</gene>
<evidence type="ECO:0000256" key="2">
    <source>
        <dbReference type="ARBA" id="ARBA00022737"/>
    </source>
</evidence>
<protein>
    <submittedName>
        <fullName evidence="3">WD domain, G-beta repeat protein</fullName>
    </submittedName>
</protein>
<keyword evidence="4" id="KW-1185">Reference proteome</keyword>
<dbReference type="InterPro" id="IPR051350">
    <property type="entry name" value="WD_repeat-ST_regulator"/>
</dbReference>
<proteinExistence type="predicted"/>
<dbReference type="STRING" id="1423351.A0A074REX8"/>
<evidence type="ECO:0000256" key="1">
    <source>
        <dbReference type="ARBA" id="ARBA00022574"/>
    </source>
</evidence>
<dbReference type="HOGENOM" id="CLU_582843_0_0_1"/>
<sequence length="469" mass="52234">MRMLTTISRHNGLIKHLAFSPDQTLLATCGWDGMAVVSNADEIKTPKFNLKHTNEEAPTELQPFQNPLFGKNSAGELRVREVAWSPDSTMLATRTRTKVWVWNMKDGTLLGSIQVGRGRSIKSIAWSWKVETIKPVNNAPEQTHWQSKATLKPQTKILEKSQILVVIGHTYEPTGTYVIHYDYSKLQGTQSTQDMRAFNKETPIENMMITSMATVNDCSIPDAGSFGVSGAKNATMPATNNPNTLTHHSNSMVNDDLLIGVGVDTKNNPNIEAEQFLFLYNFISGEFLCSSPLSGKVHNVSVTVPKKNVAHVLVTYTGQAAYPQLWEIKVRPDRKQYHIVRIRTYFSGVTSNFSGRGCFGGPDDIYVCCSSRDSKIFIWNRETGVLLSTILHVGKEQLQLKSFTCNKLAGPEFLCAFGAMNGILGVWSTRNVERASSAYSIPLDSDQQHQPILSSPEPLFSEEEYTDYI</sequence>
<dbReference type="Proteomes" id="UP000027456">
    <property type="component" value="Unassembled WGS sequence"/>
</dbReference>
<dbReference type="PANTHER" id="PTHR22838:SF0">
    <property type="entry name" value="WD REPEAT-CONTAINING PROTEIN 26"/>
    <property type="match status" value="1"/>
</dbReference>
<evidence type="ECO:0000313" key="3">
    <source>
        <dbReference type="EMBL" id="KEP45676.1"/>
    </source>
</evidence>
<reference evidence="3 4" key="1">
    <citation type="submission" date="2013-12" db="EMBL/GenBank/DDBJ databases">
        <authorList>
            <person name="Cubeta M."/>
            <person name="Pakala S."/>
            <person name="Fedorova N."/>
            <person name="Thomas E."/>
            <person name="Dean R."/>
            <person name="Jabaji S."/>
            <person name="Neate S."/>
            <person name="Toda T."/>
            <person name="Tavantzis S."/>
            <person name="Vilgalys R."/>
            <person name="Bharathan N."/>
            <person name="Pakala S."/>
            <person name="Losada L.S."/>
            <person name="Zafar N."/>
            <person name="Nierman W."/>
        </authorList>
    </citation>
    <scope>NUCLEOTIDE SEQUENCE [LARGE SCALE GENOMIC DNA]</scope>
    <source>
        <strain evidence="3 4">123E</strain>
    </source>
</reference>